<accession>A0ACD5TDB7</accession>
<organism evidence="1 2">
    <name type="scientific">Avena sativa</name>
    <name type="common">Oat</name>
    <dbReference type="NCBI Taxonomy" id="4498"/>
    <lineage>
        <taxon>Eukaryota</taxon>
        <taxon>Viridiplantae</taxon>
        <taxon>Streptophyta</taxon>
        <taxon>Embryophyta</taxon>
        <taxon>Tracheophyta</taxon>
        <taxon>Spermatophyta</taxon>
        <taxon>Magnoliopsida</taxon>
        <taxon>Liliopsida</taxon>
        <taxon>Poales</taxon>
        <taxon>Poaceae</taxon>
        <taxon>BOP clade</taxon>
        <taxon>Pooideae</taxon>
        <taxon>Poodae</taxon>
        <taxon>Poeae</taxon>
        <taxon>Poeae Chloroplast Group 1 (Aveneae type)</taxon>
        <taxon>Aveninae</taxon>
        <taxon>Avena</taxon>
    </lineage>
</organism>
<dbReference type="EnsemblPlants" id="AVESA.00010b.r2.1AG0034030.1">
    <property type="protein sequence ID" value="AVESA.00010b.r2.1AG0034030.1.CDS"/>
    <property type="gene ID" value="AVESA.00010b.r2.1AG0034030"/>
</dbReference>
<sequence length="183" mass="20384">MAALRVAARRLVGGGGQTPAVAVGEAHRRLFPRLFQVDRARSTTSSAAAANSNAAAAKDLDPDGREILLKEIHNRREQLYDLTETVEALYDIPGRAGREVARLRQDLAAQVEPRSNDMVWRIVRGKGIFERYGGFAAFMFTFYVLTGMARGSIVELDPEEKQWIKKRRNEARKGRSGDNVSLK</sequence>
<keyword evidence="2" id="KW-1185">Reference proteome</keyword>
<evidence type="ECO:0000313" key="1">
    <source>
        <dbReference type="EnsemblPlants" id="AVESA.00010b.r2.1AG0034030.1.CDS"/>
    </source>
</evidence>
<dbReference type="Proteomes" id="UP001732700">
    <property type="component" value="Chromosome 1A"/>
</dbReference>
<evidence type="ECO:0000313" key="2">
    <source>
        <dbReference type="Proteomes" id="UP001732700"/>
    </source>
</evidence>
<reference evidence="1" key="1">
    <citation type="submission" date="2021-05" db="EMBL/GenBank/DDBJ databases">
        <authorList>
            <person name="Scholz U."/>
            <person name="Mascher M."/>
            <person name="Fiebig A."/>
        </authorList>
    </citation>
    <scope>NUCLEOTIDE SEQUENCE [LARGE SCALE GENOMIC DNA]</scope>
</reference>
<name>A0ACD5TDB7_AVESA</name>
<protein>
    <submittedName>
        <fullName evidence="1">Uncharacterized protein</fullName>
    </submittedName>
</protein>
<proteinExistence type="predicted"/>
<reference evidence="1" key="2">
    <citation type="submission" date="2025-09" db="UniProtKB">
        <authorList>
            <consortium name="EnsemblPlants"/>
        </authorList>
    </citation>
    <scope>IDENTIFICATION</scope>
</reference>